<name>A0ABU7A4K6_9TELE</name>
<organism evidence="2 3">
    <name type="scientific">Ataeniobius toweri</name>
    <dbReference type="NCBI Taxonomy" id="208326"/>
    <lineage>
        <taxon>Eukaryota</taxon>
        <taxon>Metazoa</taxon>
        <taxon>Chordata</taxon>
        <taxon>Craniata</taxon>
        <taxon>Vertebrata</taxon>
        <taxon>Euteleostomi</taxon>
        <taxon>Actinopterygii</taxon>
        <taxon>Neopterygii</taxon>
        <taxon>Teleostei</taxon>
        <taxon>Neoteleostei</taxon>
        <taxon>Acanthomorphata</taxon>
        <taxon>Ovalentaria</taxon>
        <taxon>Atherinomorphae</taxon>
        <taxon>Cyprinodontiformes</taxon>
        <taxon>Goodeidae</taxon>
        <taxon>Ataeniobius</taxon>
    </lineage>
</organism>
<accession>A0ABU7A4K6</accession>
<gene>
    <name evidence="2" type="ORF">ATANTOWER_032019</name>
</gene>
<dbReference type="Proteomes" id="UP001345963">
    <property type="component" value="Unassembled WGS sequence"/>
</dbReference>
<sequence>EQGKIVHFRGGLENQQWVNVCLKEARMMFSPTFSSIDMRAPRPFPHCTHTMAVTRAIVAVLCVLFVCPGVPKPPTPPPYVSMRHVRNAAGHVGGRKKGREARKGQE</sequence>
<reference evidence="2 3" key="1">
    <citation type="submission" date="2021-07" db="EMBL/GenBank/DDBJ databases">
        <authorList>
            <person name="Palmer J.M."/>
        </authorList>
    </citation>
    <scope>NUCLEOTIDE SEQUENCE [LARGE SCALE GENOMIC DNA]</scope>
    <source>
        <strain evidence="2 3">AT_MEX2019</strain>
        <tissue evidence="2">Muscle</tissue>
    </source>
</reference>
<comment type="caution">
    <text evidence="2">The sequence shown here is derived from an EMBL/GenBank/DDBJ whole genome shotgun (WGS) entry which is preliminary data.</text>
</comment>
<feature type="region of interest" description="Disordered" evidence="1">
    <location>
        <begin position="87"/>
        <end position="106"/>
    </location>
</feature>
<keyword evidence="3" id="KW-1185">Reference proteome</keyword>
<evidence type="ECO:0000313" key="2">
    <source>
        <dbReference type="EMBL" id="MED6232540.1"/>
    </source>
</evidence>
<feature type="non-terminal residue" evidence="2">
    <location>
        <position position="1"/>
    </location>
</feature>
<evidence type="ECO:0000256" key="1">
    <source>
        <dbReference type="SAM" id="MobiDB-lite"/>
    </source>
</evidence>
<dbReference type="EMBL" id="JAHUTI010000924">
    <property type="protein sequence ID" value="MED6232540.1"/>
    <property type="molecule type" value="Genomic_DNA"/>
</dbReference>
<protein>
    <submittedName>
        <fullName evidence="2">Uncharacterized protein</fullName>
    </submittedName>
</protein>
<proteinExistence type="predicted"/>
<evidence type="ECO:0000313" key="3">
    <source>
        <dbReference type="Proteomes" id="UP001345963"/>
    </source>
</evidence>